<dbReference type="AlphaFoldDB" id="A0A1M7LVS0"/>
<dbReference type="PANTHER" id="PTHR43169">
    <property type="entry name" value="EXSB FAMILY PROTEIN"/>
    <property type="match status" value="1"/>
</dbReference>
<dbReference type="CDD" id="cd01990">
    <property type="entry name" value="LarE-like"/>
    <property type="match status" value="1"/>
</dbReference>
<protein>
    <recommendedName>
        <fullName evidence="4">NAD/GMP synthase domain-containing protein</fullName>
    </recommendedName>
</protein>
<dbReference type="Pfam" id="PF06508">
    <property type="entry name" value="QueC"/>
    <property type="match status" value="1"/>
</dbReference>
<dbReference type="RefSeq" id="WP_073158776.1">
    <property type="nucleotide sequence ID" value="NZ_FNDF01000004.1"/>
</dbReference>
<dbReference type="InterPro" id="IPR018317">
    <property type="entry name" value="QueC"/>
</dbReference>
<dbReference type="OrthoDB" id="9765625at2"/>
<dbReference type="SUPFAM" id="SSF52402">
    <property type="entry name" value="Adenine nucleotide alpha hydrolases-like"/>
    <property type="match status" value="1"/>
</dbReference>
<evidence type="ECO:0000313" key="3">
    <source>
        <dbReference type="Proteomes" id="UP000295472"/>
    </source>
</evidence>
<organism evidence="2 3">
    <name type="scientific">Halanaerobium congolense</name>
    <dbReference type="NCBI Taxonomy" id="54121"/>
    <lineage>
        <taxon>Bacteria</taxon>
        <taxon>Bacillati</taxon>
        <taxon>Bacillota</taxon>
        <taxon>Clostridia</taxon>
        <taxon>Halanaerobiales</taxon>
        <taxon>Halanaerobiaceae</taxon>
        <taxon>Halanaerobium</taxon>
    </lineage>
</organism>
<dbReference type="PIRSF" id="PIRSF006661">
    <property type="entry name" value="PP-lp_UCP006661"/>
    <property type="match status" value="1"/>
</dbReference>
<name>A0A1M7LVS0_9FIRM</name>
<dbReference type="GO" id="GO:0016783">
    <property type="term" value="F:sulfurtransferase activity"/>
    <property type="evidence" value="ECO:0007669"/>
    <property type="project" value="InterPro"/>
</dbReference>
<gene>
    <name evidence="2" type="ORF">C7954_10622</name>
</gene>
<proteinExistence type="predicted"/>
<dbReference type="InterPro" id="IPR005232">
    <property type="entry name" value="LarE"/>
</dbReference>
<evidence type="ECO:0000313" key="2">
    <source>
        <dbReference type="EMBL" id="TDX46380.1"/>
    </source>
</evidence>
<dbReference type="InterPro" id="IPR052188">
    <property type="entry name" value="Ni-pincer_cofactor_biosynth"/>
</dbReference>
<dbReference type="PANTHER" id="PTHR43169:SF2">
    <property type="entry name" value="NAD_GMP SYNTHASE DOMAIN-CONTAINING PROTEIN"/>
    <property type="match status" value="1"/>
</dbReference>
<evidence type="ECO:0000256" key="1">
    <source>
        <dbReference type="PIRSR" id="PIRSR006661-1"/>
    </source>
</evidence>
<reference evidence="2 3" key="1">
    <citation type="submission" date="2019-03" db="EMBL/GenBank/DDBJ databases">
        <title>Subsurface microbial communities from deep shales in Ohio and West Virginia, USA.</title>
        <authorList>
            <person name="Wrighton K."/>
        </authorList>
    </citation>
    <scope>NUCLEOTIDE SEQUENCE [LARGE SCALE GENOMIC DNA]</scope>
    <source>
        <strain evidence="2 3">DSMZ 11287</strain>
    </source>
</reference>
<dbReference type="GeneID" id="57012092"/>
<comment type="caution">
    <text evidence="2">The sequence shown here is derived from an EMBL/GenBank/DDBJ whole genome shotgun (WGS) entry which is preliminary data.</text>
</comment>
<accession>A0A1M7LVS0</accession>
<dbReference type="InterPro" id="IPR014729">
    <property type="entry name" value="Rossmann-like_a/b/a_fold"/>
</dbReference>
<dbReference type="Gene3D" id="3.40.50.620">
    <property type="entry name" value="HUPs"/>
    <property type="match status" value="1"/>
</dbReference>
<dbReference type="NCBIfam" id="TIGR00268">
    <property type="entry name" value="ATP-dependent sacrificial sulfur transferase LarE"/>
    <property type="match status" value="1"/>
</dbReference>
<sequence length="272" mass="30935">MTTATTKAKYNLLIDNLKELEPFVIAFSGGVDSTFLTAAAQEAGVEFEAVTVNSPFVPDREIKEVENLVRSMDFKHQQMSIELQELKKAADNTAERCYYCKKVIFDKIINYANGKTVIEGSNLDDTGDYRPGRKALKELGIKSPLLKVELTKKEIRMLSKELGLSTWDKPSLSCLATRVSYDNQITAERLEKIELAEELLRRNGFHQFRVRDHNNLARIELSEADREKILDLNLMDKLSDKLQKLGFQYVTLDLSAYKSGSMNKEILEAKDE</sequence>
<dbReference type="Proteomes" id="UP000295472">
    <property type="component" value="Unassembled WGS sequence"/>
</dbReference>
<dbReference type="STRING" id="54121.SAMN04515653_11430"/>
<dbReference type="EMBL" id="SOEF01000006">
    <property type="protein sequence ID" value="TDX46380.1"/>
    <property type="molecule type" value="Genomic_DNA"/>
</dbReference>
<feature type="active site" description="Nucleophile and sulfur donor" evidence="1">
    <location>
        <position position="174"/>
    </location>
</feature>
<evidence type="ECO:0008006" key="4">
    <source>
        <dbReference type="Google" id="ProtNLM"/>
    </source>
</evidence>